<evidence type="ECO:0000313" key="3">
    <source>
        <dbReference type="EMBL" id="MCS5713245.1"/>
    </source>
</evidence>
<feature type="compositionally biased region" description="Low complexity" evidence="1">
    <location>
        <begin position="7"/>
        <end position="18"/>
    </location>
</feature>
<keyword evidence="4" id="KW-1185">Reference proteome</keyword>
<feature type="transmembrane region" description="Helical" evidence="2">
    <location>
        <begin position="124"/>
        <end position="145"/>
    </location>
</feature>
<keyword evidence="2" id="KW-0812">Transmembrane</keyword>
<feature type="region of interest" description="Disordered" evidence="1">
    <location>
        <begin position="1"/>
        <end position="65"/>
    </location>
</feature>
<evidence type="ECO:0000256" key="2">
    <source>
        <dbReference type="SAM" id="Phobius"/>
    </source>
</evidence>
<dbReference type="RefSeq" id="WP_259484791.1">
    <property type="nucleotide sequence ID" value="NZ_JANTEZ010000001.1"/>
</dbReference>
<dbReference type="InterPro" id="IPR021403">
    <property type="entry name" value="DUF3043"/>
</dbReference>
<dbReference type="Pfam" id="PF11241">
    <property type="entry name" value="DUF3043"/>
    <property type="match status" value="1"/>
</dbReference>
<evidence type="ECO:0000313" key="4">
    <source>
        <dbReference type="Proteomes" id="UP001165580"/>
    </source>
</evidence>
<comment type="caution">
    <text evidence="3">The sequence shown here is derived from an EMBL/GenBank/DDBJ whole genome shotgun (WGS) entry which is preliminary data.</text>
</comment>
<feature type="transmembrane region" description="Helical" evidence="2">
    <location>
        <begin position="97"/>
        <end position="118"/>
    </location>
</feature>
<proteinExistence type="predicted"/>
<accession>A0ABT2GAN6</accession>
<dbReference type="EMBL" id="JANTEZ010000001">
    <property type="protein sequence ID" value="MCS5713245.1"/>
    <property type="molecule type" value="Genomic_DNA"/>
</dbReference>
<dbReference type="Proteomes" id="UP001165580">
    <property type="component" value="Unassembled WGS sequence"/>
</dbReference>
<keyword evidence="2" id="KW-1133">Transmembrane helix</keyword>
<sequence length="192" mass="22045">MARKSSAAEPVIEAPVEEQTGSGKGHATPTRKEREAANKRPLVPNDRKEATKDARRRQQELRERARVGMANGDEKYLPLRDKGPQRRYVRDYIDARFNLGEFIIPAMFVVILLTLVPAPELQAGVMLGLYAFVLIVIADCVFVNFRLMKKLRAKFGPENVERGLRWYATMRALQFRRLRLPKPQVKRGEFPK</sequence>
<reference evidence="3" key="1">
    <citation type="submission" date="2022-08" db="EMBL/GenBank/DDBJ databases">
        <authorList>
            <person name="Deng Y."/>
            <person name="Han X.-F."/>
            <person name="Zhang Y.-Q."/>
        </authorList>
    </citation>
    <scope>NUCLEOTIDE SEQUENCE</scope>
    <source>
        <strain evidence="3">CPCC 205716</strain>
    </source>
</reference>
<keyword evidence="2" id="KW-0472">Membrane</keyword>
<name>A0ABT2GAN6_9MICO</name>
<evidence type="ECO:0000256" key="1">
    <source>
        <dbReference type="SAM" id="MobiDB-lite"/>
    </source>
</evidence>
<gene>
    <name evidence="3" type="ORF">NVV95_01625</name>
</gene>
<protein>
    <submittedName>
        <fullName evidence="3">DUF3043 domain-containing protein</fullName>
    </submittedName>
</protein>
<organism evidence="3 4">
    <name type="scientific">Herbiconiux gentiana</name>
    <dbReference type="NCBI Taxonomy" id="2970912"/>
    <lineage>
        <taxon>Bacteria</taxon>
        <taxon>Bacillati</taxon>
        <taxon>Actinomycetota</taxon>
        <taxon>Actinomycetes</taxon>
        <taxon>Micrococcales</taxon>
        <taxon>Microbacteriaceae</taxon>
        <taxon>Herbiconiux</taxon>
    </lineage>
</organism>
<feature type="compositionally biased region" description="Basic and acidic residues" evidence="1">
    <location>
        <begin position="45"/>
        <end position="65"/>
    </location>
</feature>